<dbReference type="PANTHER" id="PTHR33103">
    <property type="entry name" value="OS01G0153900 PROTEIN"/>
    <property type="match status" value="1"/>
</dbReference>
<name>A0A6A2Y4F9_HIBSY</name>
<dbReference type="PANTHER" id="PTHR33103:SF110">
    <property type="entry name" value="DUF674 FAMILY PROTEIN"/>
    <property type="match status" value="1"/>
</dbReference>
<reference evidence="1" key="1">
    <citation type="submission" date="2019-09" db="EMBL/GenBank/DDBJ databases">
        <title>Draft genome information of white flower Hibiscus syriacus.</title>
        <authorList>
            <person name="Kim Y.-M."/>
        </authorList>
    </citation>
    <scope>NUCLEOTIDE SEQUENCE [LARGE SCALE GENOMIC DNA]</scope>
    <source>
        <strain evidence="1">YM2019G1</strain>
    </source>
</reference>
<dbReference type="AlphaFoldDB" id="A0A6A2Y4F9"/>
<sequence>MLYIKHSLFPNCQGSLSMEILMASTSPATVSLKLMIDPKSNRLLFAEAGKDFVDFLFYIMSLPVGTVTRLLGKQATVGCIGNIYGSIENLDDSYFQSAPEKDMLLRPILTNYAANVDFLLPSLQSSTHTRLYKCASRSCMNVTFECYSRCLSNSHNNNGFGSMHQNLTFVNPTNEAPYSGGVERGFVEEGVYMIMDDLTVTPICARSIFTLLNEFNVKDVGYLEEKVVAVGVNEGVELLRASMQSKNVISSVFLEKKEV</sequence>
<dbReference type="InterPro" id="IPR007750">
    <property type="entry name" value="DUF674"/>
</dbReference>
<dbReference type="Pfam" id="PF05056">
    <property type="entry name" value="DUF674"/>
    <property type="match status" value="1"/>
</dbReference>
<keyword evidence="2" id="KW-1185">Reference proteome</keyword>
<organism evidence="1 2">
    <name type="scientific">Hibiscus syriacus</name>
    <name type="common">Rose of Sharon</name>
    <dbReference type="NCBI Taxonomy" id="106335"/>
    <lineage>
        <taxon>Eukaryota</taxon>
        <taxon>Viridiplantae</taxon>
        <taxon>Streptophyta</taxon>
        <taxon>Embryophyta</taxon>
        <taxon>Tracheophyta</taxon>
        <taxon>Spermatophyta</taxon>
        <taxon>Magnoliopsida</taxon>
        <taxon>eudicotyledons</taxon>
        <taxon>Gunneridae</taxon>
        <taxon>Pentapetalae</taxon>
        <taxon>rosids</taxon>
        <taxon>malvids</taxon>
        <taxon>Malvales</taxon>
        <taxon>Malvaceae</taxon>
        <taxon>Malvoideae</taxon>
        <taxon>Hibiscus</taxon>
    </lineage>
</organism>
<protein>
    <recommendedName>
        <fullName evidence="3">DUF674 family protein</fullName>
    </recommendedName>
</protein>
<dbReference type="Proteomes" id="UP000436088">
    <property type="component" value="Unassembled WGS sequence"/>
</dbReference>
<accession>A0A6A2Y4F9</accession>
<proteinExistence type="predicted"/>
<evidence type="ECO:0000313" key="2">
    <source>
        <dbReference type="Proteomes" id="UP000436088"/>
    </source>
</evidence>
<gene>
    <name evidence="1" type="ORF">F3Y22_tig00112114pilonHSYRG00242</name>
</gene>
<comment type="caution">
    <text evidence="1">The sequence shown here is derived from an EMBL/GenBank/DDBJ whole genome shotgun (WGS) entry which is preliminary data.</text>
</comment>
<evidence type="ECO:0008006" key="3">
    <source>
        <dbReference type="Google" id="ProtNLM"/>
    </source>
</evidence>
<dbReference type="EMBL" id="VEPZ02001504">
    <property type="protein sequence ID" value="KAE8670746.1"/>
    <property type="molecule type" value="Genomic_DNA"/>
</dbReference>
<evidence type="ECO:0000313" key="1">
    <source>
        <dbReference type="EMBL" id="KAE8670746.1"/>
    </source>
</evidence>